<organism evidence="1">
    <name type="scientific">Salmonella newport</name>
    <dbReference type="NCBI Taxonomy" id="108619"/>
    <lineage>
        <taxon>Bacteria</taxon>
        <taxon>Pseudomonadati</taxon>
        <taxon>Pseudomonadota</taxon>
        <taxon>Gammaproteobacteria</taxon>
        <taxon>Enterobacterales</taxon>
        <taxon>Enterobacteriaceae</taxon>
        <taxon>Salmonella</taxon>
    </lineage>
</organism>
<dbReference type="Pfam" id="PF07278">
    <property type="entry name" value="DUF1441"/>
    <property type="match status" value="1"/>
</dbReference>
<accession>A0A5X8QMI6</accession>
<evidence type="ECO:0000313" key="1">
    <source>
        <dbReference type="EMBL" id="ECB0897640.1"/>
    </source>
</evidence>
<comment type="caution">
    <text evidence="1">The sequence shown here is derived from an EMBL/GenBank/DDBJ whole genome shotgun (WGS) entry which is preliminary data.</text>
</comment>
<reference evidence="1" key="1">
    <citation type="submission" date="2019-01" db="EMBL/GenBank/DDBJ databases">
        <authorList>
            <person name="Ashton P.M."/>
            <person name="Dallman T."/>
            <person name="Nair S."/>
            <person name="De Pinna E."/>
            <person name="Peters T."/>
            <person name="Grant K."/>
        </authorList>
    </citation>
    <scope>NUCLEOTIDE SEQUENCE</scope>
    <source>
        <strain evidence="1">553267</strain>
    </source>
</reference>
<feature type="non-terminal residue" evidence="1">
    <location>
        <position position="51"/>
    </location>
</feature>
<sequence>MDGELKNLKCNICQLTAITGLHRQTVVSRLSGVPLAPGSNEKNKLYLLTDV</sequence>
<dbReference type="AlphaFoldDB" id="A0A5X8QMI6"/>
<name>A0A5X8QMI6_SALNE</name>
<dbReference type="EMBL" id="AAHWKO010000062">
    <property type="protein sequence ID" value="ECB0897640.1"/>
    <property type="molecule type" value="Genomic_DNA"/>
</dbReference>
<dbReference type="InterPro" id="IPR009901">
    <property type="entry name" value="Phage_VT1-Sakai_H0025"/>
</dbReference>
<proteinExistence type="predicted"/>
<gene>
    <name evidence="1" type="ORF">EUX25_24935</name>
</gene>
<protein>
    <submittedName>
        <fullName evidence="1">DUF1441 family protein</fullName>
    </submittedName>
</protein>